<dbReference type="InterPro" id="IPR032710">
    <property type="entry name" value="NTF2-like_dom_sf"/>
</dbReference>
<sequence>MRILFAAAMAALMCSTAVPAAAQLNDPVVAHPDPESLFTSPDPKLHRNKQAALNIIKVLLEANQWDRASEFLTDRYIQHNPLAASGLDAVIHYFTQVAKAKPTPVLERTQRPIVAVQAEGDFVTVLFVQTLPVPGKPDQTYTTTWFDTWRFVDGKADEHWDPATLPQPRPQAAAADTATSQLADRAAIDRLMWDYVRAADTTDADRYASVFTEDGSFNSIKGREALHKFIADLDADQDKRRADGTLTGDMRHFMTNQNVEFVSPDHARVRYYWQTVFGGADRANPPRMAAAGTGVDDVVRVGGRWLIQSRNVAPTNE</sequence>
<dbReference type="AlphaFoldDB" id="A0A6I4TVB7"/>
<gene>
    <name evidence="4" type="ORF">GRI97_06935</name>
</gene>
<evidence type="ECO:0000313" key="4">
    <source>
        <dbReference type="EMBL" id="MXO98717.1"/>
    </source>
</evidence>
<dbReference type="Pfam" id="PF12680">
    <property type="entry name" value="SnoaL_2"/>
    <property type="match status" value="1"/>
</dbReference>
<protein>
    <recommendedName>
        <fullName evidence="2 3">SnoaL-like domain-containing protein</fullName>
    </recommendedName>
</protein>
<keyword evidence="1" id="KW-0732">Signal</keyword>
<organism evidence="4 5">
    <name type="scientific">Croceibacterium xixiisoli</name>
    <dbReference type="NCBI Taxonomy" id="1476466"/>
    <lineage>
        <taxon>Bacteria</taxon>
        <taxon>Pseudomonadati</taxon>
        <taxon>Pseudomonadota</taxon>
        <taxon>Alphaproteobacteria</taxon>
        <taxon>Sphingomonadales</taxon>
        <taxon>Erythrobacteraceae</taxon>
        <taxon>Croceibacterium</taxon>
    </lineage>
</organism>
<dbReference type="EMBL" id="WTYJ01000001">
    <property type="protein sequence ID" value="MXO98717.1"/>
    <property type="molecule type" value="Genomic_DNA"/>
</dbReference>
<dbReference type="InterPro" id="IPR037401">
    <property type="entry name" value="SnoaL-like"/>
</dbReference>
<evidence type="ECO:0000259" key="3">
    <source>
        <dbReference type="Pfam" id="PF13577"/>
    </source>
</evidence>
<feature type="domain" description="SnoaL-like" evidence="3">
    <location>
        <begin position="181"/>
        <end position="311"/>
    </location>
</feature>
<feature type="signal peptide" evidence="1">
    <location>
        <begin position="1"/>
        <end position="20"/>
    </location>
</feature>
<comment type="caution">
    <text evidence="4">The sequence shown here is derived from an EMBL/GenBank/DDBJ whole genome shotgun (WGS) entry which is preliminary data.</text>
</comment>
<reference evidence="4 5" key="1">
    <citation type="submission" date="2019-12" db="EMBL/GenBank/DDBJ databases">
        <title>Genomic-based taxomic classification of the family Erythrobacteraceae.</title>
        <authorList>
            <person name="Xu L."/>
        </authorList>
    </citation>
    <scope>NUCLEOTIDE SEQUENCE [LARGE SCALE GENOMIC DNA]</scope>
    <source>
        <strain evidence="4 5">S36</strain>
    </source>
</reference>
<dbReference type="RefSeq" id="WP_161390329.1">
    <property type="nucleotide sequence ID" value="NZ_JBHSCP010000001.1"/>
</dbReference>
<accession>A0A6I4TVB7</accession>
<feature type="domain" description="SnoaL-like" evidence="2">
    <location>
        <begin position="60"/>
        <end position="159"/>
    </location>
</feature>
<dbReference type="SUPFAM" id="SSF54427">
    <property type="entry name" value="NTF2-like"/>
    <property type="match status" value="2"/>
</dbReference>
<dbReference type="Gene3D" id="3.10.450.50">
    <property type="match status" value="2"/>
</dbReference>
<dbReference type="Pfam" id="PF13577">
    <property type="entry name" value="SnoaL_4"/>
    <property type="match status" value="1"/>
</dbReference>
<proteinExistence type="predicted"/>
<dbReference type="CDD" id="cd00531">
    <property type="entry name" value="NTF2_like"/>
    <property type="match status" value="1"/>
</dbReference>
<keyword evidence="5" id="KW-1185">Reference proteome</keyword>
<dbReference type="Proteomes" id="UP000469430">
    <property type="component" value="Unassembled WGS sequence"/>
</dbReference>
<dbReference type="OrthoDB" id="9812089at2"/>
<evidence type="ECO:0000256" key="1">
    <source>
        <dbReference type="SAM" id="SignalP"/>
    </source>
</evidence>
<evidence type="ECO:0000313" key="5">
    <source>
        <dbReference type="Proteomes" id="UP000469430"/>
    </source>
</evidence>
<name>A0A6I4TVB7_9SPHN</name>
<feature type="chain" id="PRO_5026249476" description="SnoaL-like domain-containing protein" evidence="1">
    <location>
        <begin position="21"/>
        <end position="317"/>
    </location>
</feature>
<evidence type="ECO:0000259" key="2">
    <source>
        <dbReference type="Pfam" id="PF12680"/>
    </source>
</evidence>